<dbReference type="AlphaFoldDB" id="A0A1Y1ZIK8"/>
<dbReference type="Proteomes" id="UP000193144">
    <property type="component" value="Unassembled WGS sequence"/>
</dbReference>
<evidence type="ECO:0000313" key="3">
    <source>
        <dbReference type="Proteomes" id="UP000193144"/>
    </source>
</evidence>
<gene>
    <name evidence="2" type="ORF">BCR34DRAFT_567517</name>
</gene>
<feature type="region of interest" description="Disordered" evidence="1">
    <location>
        <begin position="122"/>
        <end position="145"/>
    </location>
</feature>
<accession>A0A1Y1ZIK8</accession>
<evidence type="ECO:0000313" key="2">
    <source>
        <dbReference type="EMBL" id="ORY10083.1"/>
    </source>
</evidence>
<name>A0A1Y1ZIK8_9PLEO</name>
<evidence type="ECO:0000256" key="1">
    <source>
        <dbReference type="SAM" id="MobiDB-lite"/>
    </source>
</evidence>
<protein>
    <submittedName>
        <fullName evidence="2">Uncharacterized protein</fullName>
    </submittedName>
</protein>
<keyword evidence="3" id="KW-1185">Reference proteome</keyword>
<reference evidence="2 3" key="1">
    <citation type="submission" date="2016-07" db="EMBL/GenBank/DDBJ databases">
        <title>Pervasive Adenine N6-methylation of Active Genes in Fungi.</title>
        <authorList>
            <consortium name="DOE Joint Genome Institute"/>
            <person name="Mondo S.J."/>
            <person name="Dannebaum R.O."/>
            <person name="Kuo R.C."/>
            <person name="Labutti K."/>
            <person name="Haridas S."/>
            <person name="Kuo A."/>
            <person name="Salamov A."/>
            <person name="Ahrendt S.R."/>
            <person name="Lipzen A."/>
            <person name="Sullivan W."/>
            <person name="Andreopoulos W.B."/>
            <person name="Clum A."/>
            <person name="Lindquist E."/>
            <person name="Daum C."/>
            <person name="Ramamoorthy G.K."/>
            <person name="Gryganskyi A."/>
            <person name="Culley D."/>
            <person name="Magnuson J.K."/>
            <person name="James T.Y."/>
            <person name="O'Malley M.A."/>
            <person name="Stajich J.E."/>
            <person name="Spatafora J.W."/>
            <person name="Visel A."/>
            <person name="Grigoriev I.V."/>
        </authorList>
    </citation>
    <scope>NUCLEOTIDE SEQUENCE [LARGE SCALE GENOMIC DNA]</scope>
    <source>
        <strain evidence="2 3">CBS 115471</strain>
    </source>
</reference>
<comment type="caution">
    <text evidence="2">The sequence shown here is derived from an EMBL/GenBank/DDBJ whole genome shotgun (WGS) entry which is preliminary data.</text>
</comment>
<organism evidence="2 3">
    <name type="scientific">Clohesyomyces aquaticus</name>
    <dbReference type="NCBI Taxonomy" id="1231657"/>
    <lineage>
        <taxon>Eukaryota</taxon>
        <taxon>Fungi</taxon>
        <taxon>Dikarya</taxon>
        <taxon>Ascomycota</taxon>
        <taxon>Pezizomycotina</taxon>
        <taxon>Dothideomycetes</taxon>
        <taxon>Pleosporomycetidae</taxon>
        <taxon>Pleosporales</taxon>
        <taxon>Lindgomycetaceae</taxon>
        <taxon>Clohesyomyces</taxon>
    </lineage>
</organism>
<sequence length="166" mass="19146">MHLLWPEHLRALVHKNALSTAYYRHGRFLHFSATAPRLATPPPSKSRHQNRHIVHYHPSPEWYDEARNLQQVPRDIPRAMEAHRGTEGAPFSDARGSWVYEPAIPGAVHRRALRYRQGIQFKQTNPPQAAMCPRHSHQKRNGSKSWYEQRTSFCELVRSISSGEGG</sequence>
<proteinExistence type="predicted"/>
<dbReference type="EMBL" id="MCFA01000078">
    <property type="protein sequence ID" value="ORY10083.1"/>
    <property type="molecule type" value="Genomic_DNA"/>
</dbReference>